<gene>
    <name evidence="14" type="ORF">SSS_1719</name>
</gene>
<evidence type="ECO:0000313" key="16">
    <source>
        <dbReference type="Proteomes" id="UP000070412"/>
    </source>
</evidence>
<keyword evidence="7 14" id="KW-0418">Kinase</keyword>
<feature type="binding site" evidence="9 10">
    <location>
        <position position="60"/>
    </location>
    <ligand>
        <name>ATP</name>
        <dbReference type="ChEBI" id="CHEBI:30616"/>
    </ligand>
</feature>
<dbReference type="InterPro" id="IPR017441">
    <property type="entry name" value="Protein_kinase_ATP_BS"/>
</dbReference>
<keyword evidence="4 7" id="KW-0808">Transferase</keyword>
<dbReference type="PANTHER" id="PTHR48012:SF18">
    <property type="entry name" value="HAPPYHOUR, ISOFORM A"/>
    <property type="match status" value="1"/>
</dbReference>
<dbReference type="InterPro" id="IPR001180">
    <property type="entry name" value="CNH_dom"/>
</dbReference>
<dbReference type="Gene3D" id="1.10.510.10">
    <property type="entry name" value="Transferase(Phosphotransferase) domain 1"/>
    <property type="match status" value="1"/>
</dbReference>
<dbReference type="GO" id="GO:0005737">
    <property type="term" value="C:cytoplasm"/>
    <property type="evidence" value="ECO:0007669"/>
    <property type="project" value="TreeGrafter"/>
</dbReference>
<feature type="domain" description="Protein kinase" evidence="12">
    <location>
        <begin position="1"/>
        <end position="236"/>
    </location>
</feature>
<feature type="domain" description="CNH" evidence="13">
    <location>
        <begin position="447"/>
        <end position="813"/>
    </location>
</feature>
<dbReference type="Proteomes" id="UP000070412">
    <property type="component" value="Unassembled WGS sequence"/>
</dbReference>
<dbReference type="EC" id="2.7.11.1" evidence="7"/>
<evidence type="ECO:0000259" key="12">
    <source>
        <dbReference type="PROSITE" id="PS50011"/>
    </source>
</evidence>
<evidence type="ECO:0000256" key="4">
    <source>
        <dbReference type="ARBA" id="ARBA00022679"/>
    </source>
</evidence>
<dbReference type="PANTHER" id="PTHR48012">
    <property type="entry name" value="STERILE20-LIKE KINASE, ISOFORM B-RELATED"/>
    <property type="match status" value="1"/>
</dbReference>
<reference evidence="15" key="3">
    <citation type="submission" date="2022-06" db="UniProtKB">
        <authorList>
            <consortium name="EnsemblMetazoa"/>
        </authorList>
    </citation>
    <scope>IDENTIFICATION</scope>
</reference>
<evidence type="ECO:0000313" key="15">
    <source>
        <dbReference type="EnsemblMetazoa" id="KAF7488439.1"/>
    </source>
</evidence>
<feature type="binding site" evidence="9">
    <location>
        <begin position="37"/>
        <end position="45"/>
    </location>
    <ligand>
        <name>ATP</name>
        <dbReference type="ChEBI" id="CHEBI:30616"/>
    </ligand>
</feature>
<evidence type="ECO:0000256" key="6">
    <source>
        <dbReference type="ARBA" id="ARBA00022840"/>
    </source>
</evidence>
<evidence type="ECO:0000256" key="1">
    <source>
        <dbReference type="ARBA" id="ARBA00001946"/>
    </source>
</evidence>
<dbReference type="PROSITE" id="PS50011">
    <property type="entry name" value="PROTEIN_KINASE_DOM"/>
    <property type="match status" value="1"/>
</dbReference>
<dbReference type="Pfam" id="PF00780">
    <property type="entry name" value="CNH"/>
    <property type="match status" value="1"/>
</dbReference>
<dbReference type="Pfam" id="PF00069">
    <property type="entry name" value="Pkinase"/>
    <property type="match status" value="1"/>
</dbReference>
<evidence type="ECO:0000313" key="14">
    <source>
        <dbReference type="EMBL" id="KAF7488439.1"/>
    </source>
</evidence>
<dbReference type="SMART" id="SM00220">
    <property type="entry name" value="S_TKc"/>
    <property type="match status" value="1"/>
</dbReference>
<keyword evidence="7" id="KW-0723">Serine/threonine-protein kinase</keyword>
<evidence type="ECO:0000256" key="2">
    <source>
        <dbReference type="ARBA" id="ARBA00008874"/>
    </source>
</evidence>
<dbReference type="EnsemblMetazoa" id="SSS_1719s_mrna">
    <property type="protein sequence ID" value="KAF7488439.1"/>
    <property type="gene ID" value="SSS_1719"/>
</dbReference>
<dbReference type="PIRSF" id="PIRSF038172">
    <property type="entry name" value="MAPKKKK"/>
    <property type="match status" value="1"/>
</dbReference>
<keyword evidence="3" id="KW-0597">Phosphoprotein</keyword>
<evidence type="ECO:0000256" key="9">
    <source>
        <dbReference type="PIRSR" id="PIRSR038172-2"/>
    </source>
</evidence>
<evidence type="ECO:0000256" key="7">
    <source>
        <dbReference type="PIRNR" id="PIRNR038172"/>
    </source>
</evidence>
<dbReference type="EMBL" id="WVUK01000066">
    <property type="protein sequence ID" value="KAF7488439.1"/>
    <property type="molecule type" value="Genomic_DNA"/>
</dbReference>
<dbReference type="PROSITE" id="PS50219">
    <property type="entry name" value="CNH"/>
    <property type="match status" value="1"/>
</dbReference>
<dbReference type="InterPro" id="IPR050629">
    <property type="entry name" value="STE20/SPS1-PAK"/>
</dbReference>
<dbReference type="InterPro" id="IPR000719">
    <property type="entry name" value="Prot_kinase_dom"/>
</dbReference>
<feature type="active site" description="Proton acceptor" evidence="8">
    <location>
        <position position="123"/>
    </location>
</feature>
<evidence type="ECO:0000256" key="3">
    <source>
        <dbReference type="ARBA" id="ARBA00022553"/>
    </source>
</evidence>
<feature type="region of interest" description="Disordered" evidence="11">
    <location>
        <begin position="1"/>
        <end position="22"/>
    </location>
</feature>
<reference evidence="16" key="1">
    <citation type="journal article" date="2020" name="PLoS Negl. Trop. Dis.">
        <title>High-quality nuclear genome for Sarcoptes scabiei-A critical resource for a neglected parasite.</title>
        <authorList>
            <person name="Korhonen P.K."/>
            <person name="Gasser R.B."/>
            <person name="Ma G."/>
            <person name="Wang T."/>
            <person name="Stroehlein A.J."/>
            <person name="Young N.D."/>
            <person name="Ang C.S."/>
            <person name="Fernando D.D."/>
            <person name="Lu H.C."/>
            <person name="Taylor S."/>
            <person name="Reynolds S.L."/>
            <person name="Mofiz E."/>
            <person name="Najaraj S.H."/>
            <person name="Gowda H."/>
            <person name="Madugundu A."/>
            <person name="Renuse S."/>
            <person name="Holt D."/>
            <person name="Pandey A."/>
            <person name="Papenfuss A.T."/>
            <person name="Fischer K."/>
        </authorList>
    </citation>
    <scope>NUCLEOTIDE SEQUENCE [LARGE SCALE GENOMIC DNA]</scope>
</reference>
<evidence type="ECO:0000256" key="11">
    <source>
        <dbReference type="SAM" id="MobiDB-lite"/>
    </source>
</evidence>
<sequence>MAISYSNSSASNHSSNNDHLDISRRNPQDEFDLLQRVGSGTYGDVYKAKRHSTGEVAAVKIIKLEPGDDFNKLWICMEFCGGGSLQDIYHCTGPLSEDQIAYVIRETLKGVHYLHSLGKIHRDVKGANILLTEEGDVKLADFGVSAQITATISKRKSFIGTPYWMAPEVAAVERKGGYNHQCDIWAIGITAIELAELQPPIQGSVVARISSICQMALTKNPKKRPSAERLILHRFLFPRPELTRELMTELLERVTILKIIMQTETTKKMKRLKKHRNTCRLKEFHPSVRVSFIYETSKSAFEFNSSTGKHEEINRIHDEILSNICRDDLKIHSSRRNSFEFNNVVEADSKNLPLSTTSLMPESLISHPSNPSDANQDNQKIVDALDKNGVDMSQSAPPEVPPRQRPMIQKSKIFDEFYQLHIIMSMVFRLLLKFTWSLFSKVFNECPLTIHCSASWVHPETHDQHILLGCDEGIYCLNLNELHDSTLDQLFPRRTTWLYVIKNVMMSISGKNPHLYRHDLVQLYSKKNFYFGLPSSVDSMINRIPEKLMPRKLMTASQRVSDTKGCLKCCVGRNSFNGYRYLCAITNNSILLMQWYNPMNKFMLLKNFEYYFPPSKPLRLLEMIISSDMEYPLLCTDIRCTADPKHFELSLINLNQNSNAVWFDRDRTIENHNRSERNSVSSSSSGILGSHNLEFGDLDMEAFGDGTETMVPTRLNKNVLNVVAVKQIDCDTILLAYDYHVKLLNLSGILKSGNEKPSEFDFNFNIESIVTLTDSVLAFHSHGMTGRSFLDNETVQEINDTSRCFRVLGADQTIVLESRPSNANHQDTPSNLYILTGHESSY</sequence>
<evidence type="ECO:0000256" key="5">
    <source>
        <dbReference type="ARBA" id="ARBA00022741"/>
    </source>
</evidence>
<comment type="catalytic activity">
    <reaction evidence="7">
        <text>L-seryl-[protein] + ATP = O-phospho-L-seryl-[protein] + ADP + H(+)</text>
        <dbReference type="Rhea" id="RHEA:17989"/>
        <dbReference type="Rhea" id="RHEA-COMP:9863"/>
        <dbReference type="Rhea" id="RHEA-COMP:11604"/>
        <dbReference type="ChEBI" id="CHEBI:15378"/>
        <dbReference type="ChEBI" id="CHEBI:29999"/>
        <dbReference type="ChEBI" id="CHEBI:30616"/>
        <dbReference type="ChEBI" id="CHEBI:83421"/>
        <dbReference type="ChEBI" id="CHEBI:456216"/>
        <dbReference type="EC" id="2.7.11.1"/>
    </reaction>
</comment>
<keyword evidence="16" id="KW-1185">Reference proteome</keyword>
<evidence type="ECO:0000259" key="13">
    <source>
        <dbReference type="PROSITE" id="PS50219"/>
    </source>
</evidence>
<dbReference type="AlphaFoldDB" id="A0A834QZW1"/>
<reference evidence="14" key="2">
    <citation type="submission" date="2020-01" db="EMBL/GenBank/DDBJ databases">
        <authorList>
            <person name="Korhonen P.K.K."/>
            <person name="Guangxu M.G."/>
            <person name="Wang T.W."/>
            <person name="Stroehlein A.J.S."/>
            <person name="Young N.D."/>
            <person name="Ang C.-S.A."/>
            <person name="Fernando D.W.F."/>
            <person name="Lu H.L."/>
            <person name="Taylor S.T."/>
            <person name="Ehtesham M.E.M."/>
            <person name="Najaraj S.H.N."/>
            <person name="Harsha G.H.G."/>
            <person name="Madugundu A.M."/>
            <person name="Renuse S.R."/>
            <person name="Holt D.H."/>
            <person name="Pandey A.P."/>
            <person name="Papenfuss A.P."/>
            <person name="Gasser R.B.G."/>
            <person name="Fischer K.F."/>
        </authorList>
    </citation>
    <scope>NUCLEOTIDE SEQUENCE</scope>
    <source>
        <strain evidence="14">SSS_KF_BRIS2020</strain>
    </source>
</reference>
<dbReference type="SUPFAM" id="SSF56112">
    <property type="entry name" value="Protein kinase-like (PK-like)"/>
    <property type="match status" value="1"/>
</dbReference>
<dbReference type="InterPro" id="IPR021160">
    <property type="entry name" value="MAPKKKK"/>
</dbReference>
<evidence type="ECO:0000256" key="10">
    <source>
        <dbReference type="PROSITE-ProRule" id="PRU10141"/>
    </source>
</evidence>
<comment type="function">
    <text evidence="7">Serine/threonine kinase that plays a role in the response to environmental stress. Appears to act upstream of the JUN N-terminal pathway.</text>
</comment>
<dbReference type="SMART" id="SM00036">
    <property type="entry name" value="CNH"/>
    <property type="match status" value="1"/>
</dbReference>
<proteinExistence type="inferred from homology"/>
<keyword evidence="6 7" id="KW-0067">ATP-binding</keyword>
<comment type="cofactor">
    <cofactor evidence="1 7">
        <name>Mg(2+)</name>
        <dbReference type="ChEBI" id="CHEBI:18420"/>
    </cofactor>
</comment>
<dbReference type="InterPro" id="IPR011009">
    <property type="entry name" value="Kinase-like_dom_sf"/>
</dbReference>
<dbReference type="GO" id="GO:0008349">
    <property type="term" value="F:MAP kinase kinase kinase kinase activity"/>
    <property type="evidence" value="ECO:0007669"/>
    <property type="project" value="InterPro"/>
</dbReference>
<protein>
    <recommendedName>
        <fullName evidence="7">Mitogen-activated protein kinase kinase kinase kinase</fullName>
        <ecNumber evidence="7">2.7.11.1</ecNumber>
    </recommendedName>
</protein>
<keyword evidence="5 7" id="KW-0547">Nucleotide-binding</keyword>
<comment type="similarity">
    <text evidence="2 7">Belongs to the protein kinase superfamily. STE Ser/Thr protein kinase family. STE20 subfamily.</text>
</comment>
<accession>A0A834QZW1</accession>
<name>A0A834QZW1_SARSC</name>
<dbReference type="GO" id="GO:0005524">
    <property type="term" value="F:ATP binding"/>
    <property type="evidence" value="ECO:0007669"/>
    <property type="project" value="UniProtKB-UniRule"/>
</dbReference>
<feature type="compositionally biased region" description="Low complexity" evidence="11">
    <location>
        <begin position="1"/>
        <end position="15"/>
    </location>
</feature>
<dbReference type="OrthoDB" id="8693905at2759"/>
<evidence type="ECO:0000256" key="8">
    <source>
        <dbReference type="PIRSR" id="PIRSR038172-1"/>
    </source>
</evidence>
<organism evidence="14">
    <name type="scientific">Sarcoptes scabiei</name>
    <name type="common">Itch mite</name>
    <name type="synonym">Acarus scabiei</name>
    <dbReference type="NCBI Taxonomy" id="52283"/>
    <lineage>
        <taxon>Eukaryota</taxon>
        <taxon>Metazoa</taxon>
        <taxon>Ecdysozoa</taxon>
        <taxon>Arthropoda</taxon>
        <taxon>Chelicerata</taxon>
        <taxon>Arachnida</taxon>
        <taxon>Acari</taxon>
        <taxon>Acariformes</taxon>
        <taxon>Sarcoptiformes</taxon>
        <taxon>Astigmata</taxon>
        <taxon>Psoroptidia</taxon>
        <taxon>Sarcoptoidea</taxon>
        <taxon>Sarcoptidae</taxon>
        <taxon>Sarcoptinae</taxon>
        <taxon>Sarcoptes</taxon>
    </lineage>
</organism>
<dbReference type="PROSITE" id="PS00107">
    <property type="entry name" value="PROTEIN_KINASE_ATP"/>
    <property type="match status" value="1"/>
</dbReference>
<comment type="catalytic activity">
    <reaction evidence="7">
        <text>L-threonyl-[protein] + ATP = O-phospho-L-threonyl-[protein] + ADP + H(+)</text>
        <dbReference type="Rhea" id="RHEA:46608"/>
        <dbReference type="Rhea" id="RHEA-COMP:11060"/>
        <dbReference type="Rhea" id="RHEA-COMP:11605"/>
        <dbReference type="ChEBI" id="CHEBI:15378"/>
        <dbReference type="ChEBI" id="CHEBI:30013"/>
        <dbReference type="ChEBI" id="CHEBI:30616"/>
        <dbReference type="ChEBI" id="CHEBI:61977"/>
        <dbReference type="ChEBI" id="CHEBI:456216"/>
        <dbReference type="EC" id="2.7.11.1"/>
    </reaction>
</comment>